<evidence type="ECO:0008006" key="3">
    <source>
        <dbReference type="Google" id="ProtNLM"/>
    </source>
</evidence>
<proteinExistence type="predicted"/>
<dbReference type="KEGG" id="micc:AUP74_01022"/>
<evidence type="ECO:0000313" key="2">
    <source>
        <dbReference type="Proteomes" id="UP000095672"/>
    </source>
</evidence>
<dbReference type="Gene3D" id="3.40.50.620">
    <property type="entry name" value="HUPs"/>
    <property type="match status" value="1"/>
</dbReference>
<protein>
    <recommendedName>
        <fullName evidence="3">Asparagine synthase</fullName>
    </recommendedName>
</protein>
<gene>
    <name evidence="1" type="ORF">AUP74_01022</name>
</gene>
<dbReference type="SUPFAM" id="SSF52402">
    <property type="entry name" value="Adenine nucleotide alpha hydrolases-like"/>
    <property type="match status" value="1"/>
</dbReference>
<accession>A0A1C9W5S8</accession>
<evidence type="ECO:0000313" key="1">
    <source>
        <dbReference type="EMBL" id="AOS96487.1"/>
    </source>
</evidence>
<dbReference type="Proteomes" id="UP000095672">
    <property type="component" value="Chromosome"/>
</dbReference>
<organism evidence="1 2">
    <name type="scientific">Microbulbifer aggregans</name>
    <dbReference type="NCBI Taxonomy" id="1769779"/>
    <lineage>
        <taxon>Bacteria</taxon>
        <taxon>Pseudomonadati</taxon>
        <taxon>Pseudomonadota</taxon>
        <taxon>Gammaproteobacteria</taxon>
        <taxon>Cellvibrionales</taxon>
        <taxon>Microbulbiferaceae</taxon>
        <taxon>Microbulbifer</taxon>
    </lineage>
</organism>
<dbReference type="PATRIC" id="fig|1769779.3.peg.1041"/>
<keyword evidence="2" id="KW-1185">Reference proteome</keyword>
<dbReference type="EMBL" id="CP014143">
    <property type="protein sequence ID" value="AOS96487.1"/>
    <property type="molecule type" value="Genomic_DNA"/>
</dbReference>
<sequence length="498" mass="56138">MDYPKQFALASRPLNQLPGWKHCQLRDWWLSVARDVPILKVFNERGALISMIIGWAIFRGRLLHDGDSITSQLTRHGAPDIFDELCGRFVCFSILGEEVLVRPDPAAMMGVVYNAGQQLLASSPTILSLFDEQEPDPEVRRALSGGKGEVWFPMGLTPYLGVKRLLPNHTLPLNSWAAKRVFPLPGGEGRHGNKKVNPEEAVARLGDIIRRNIKALLDDGHCIAQLTGGRDSRIVLAACRDWHQQMQFQTVVLDQYSCRLDCHIAADIADHFDLNYRQLPFIKPSKEELGAWLHRVGYCVEDTVAAMCATARIHDSHSHELTGTCGEALRAPYWYSRDAKLDVLSAEGLLERMGIVANPYTVSLAEKWLASFPAGMSVGNILEFAYAEIRAAGWAGPTLYGHELSLPSISPFNSGEYYREILAICEGYRGAKKVIPALMDYLWPELREIPFNRARGLGKFRFLRQEIRLSMPIHVRDRIKRLIQPIGLYKNPLRRYLT</sequence>
<dbReference type="AlphaFoldDB" id="A0A1C9W5S8"/>
<dbReference type="OrthoDB" id="2462219at2"/>
<name>A0A1C9W5S8_9GAMM</name>
<dbReference type="RefSeq" id="WP_069946619.1">
    <property type="nucleotide sequence ID" value="NZ_CP014143.1"/>
</dbReference>
<dbReference type="InterPro" id="IPR014729">
    <property type="entry name" value="Rossmann-like_a/b/a_fold"/>
</dbReference>
<dbReference type="STRING" id="1769779.AUP74_01022"/>
<reference evidence="2" key="1">
    <citation type="submission" date="2016-01" db="EMBL/GenBank/DDBJ databases">
        <title>Complete genome sequence of Microbulbifer sp. CCB-MM1, a halophile isolated from Matang Mangrove Forest, Perak.</title>
        <authorList>
            <person name="Moh T.H."/>
            <person name="Dinesh B."/>
            <person name="Lau N.-S."/>
            <person name="Go F."/>
            <person name="Alexander Chong S.-C."/>
        </authorList>
    </citation>
    <scope>NUCLEOTIDE SEQUENCE [LARGE SCALE GENOMIC DNA]</scope>
    <source>
        <strain evidence="2">CCB-MM1</strain>
    </source>
</reference>